<dbReference type="InterPro" id="IPR050662">
    <property type="entry name" value="Sec-metab_biosynth-thioest"/>
</dbReference>
<sequence length="317" mass="34552">MFTRLSIPTPFQIGPVNAYLSGRTLVDPGPGSEEAWTALLEGLEGNGMGPTDIEQVLVTHPHPDHFGLAKRLREAGARVVASHDTASIIRDFVSRLEYEQSYFADFFDKSGMARTTAETVTNLPEAYLSVSPGVETDLELADGESVTVDGVDLTAESVQGHAPGETIFTFEESGKSKAIVGDHVLADITPNPLLQPPMETGGNRPRVLPAFNRSLSELRERELDYIFPGHREEIGNPTGRIGEILEAHEDRTENVRELVEGPTTAFDVMEGLFDDLPATEYFPGMSEAVGHLDVLEERGDVSRQEQGGVVMYEEVSA</sequence>
<dbReference type="Gene3D" id="3.60.15.10">
    <property type="entry name" value="Ribonuclease Z/Hydroxyacylglutathione hydrolase-like"/>
    <property type="match status" value="1"/>
</dbReference>
<name>A0A1N6YME2_9EURY</name>
<dbReference type="EMBL" id="FTNO01000001">
    <property type="protein sequence ID" value="SIR15780.1"/>
    <property type="molecule type" value="Genomic_DNA"/>
</dbReference>
<keyword evidence="3" id="KW-1185">Reference proteome</keyword>
<protein>
    <submittedName>
        <fullName evidence="2">Glyoxylase, beta-lactamase superfamily II</fullName>
    </submittedName>
</protein>
<reference evidence="3" key="1">
    <citation type="submission" date="2017-01" db="EMBL/GenBank/DDBJ databases">
        <authorList>
            <person name="Varghese N."/>
            <person name="Submissions S."/>
        </authorList>
    </citation>
    <scope>NUCLEOTIDE SEQUENCE [LARGE SCALE GENOMIC DNA]</scope>
    <source>
        <strain evidence="3">CGMCC 1.7737</strain>
    </source>
</reference>
<dbReference type="PANTHER" id="PTHR23131">
    <property type="entry name" value="ENDORIBONUCLEASE LACTB2"/>
    <property type="match status" value="1"/>
</dbReference>
<dbReference type="OrthoDB" id="205181at2157"/>
<dbReference type="Gene3D" id="1.10.10.10">
    <property type="entry name" value="Winged helix-like DNA-binding domain superfamily/Winged helix DNA-binding domain"/>
    <property type="match status" value="1"/>
</dbReference>
<feature type="domain" description="Metallo-beta-lactamase" evidence="1">
    <location>
        <begin position="15"/>
        <end position="230"/>
    </location>
</feature>
<dbReference type="SMART" id="SM00849">
    <property type="entry name" value="Lactamase_B"/>
    <property type="match status" value="1"/>
</dbReference>
<dbReference type="InterPro" id="IPR036388">
    <property type="entry name" value="WH-like_DNA-bd_sf"/>
</dbReference>
<dbReference type="Pfam" id="PF00753">
    <property type="entry name" value="Lactamase_B"/>
    <property type="match status" value="1"/>
</dbReference>
<dbReference type="InterPro" id="IPR001279">
    <property type="entry name" value="Metallo-B-lactamas"/>
</dbReference>
<dbReference type="Proteomes" id="UP000186914">
    <property type="component" value="Unassembled WGS sequence"/>
</dbReference>
<evidence type="ECO:0000313" key="3">
    <source>
        <dbReference type="Proteomes" id="UP000186914"/>
    </source>
</evidence>
<dbReference type="InterPro" id="IPR036866">
    <property type="entry name" value="RibonucZ/Hydroxyglut_hydro"/>
</dbReference>
<dbReference type="PANTHER" id="PTHR23131:SF4">
    <property type="entry name" value="METALLO-BETA-LACTAMASE SUPERFAMILY POTEIN"/>
    <property type="match status" value="1"/>
</dbReference>
<dbReference type="RefSeq" id="WP_076430301.1">
    <property type="nucleotide sequence ID" value="NZ_FTNO01000001.1"/>
</dbReference>
<accession>A0A1N6YME2</accession>
<evidence type="ECO:0000259" key="1">
    <source>
        <dbReference type="SMART" id="SM00849"/>
    </source>
</evidence>
<dbReference type="AlphaFoldDB" id="A0A1N6YME2"/>
<gene>
    <name evidence="2" type="ORF">SAMN05421858_1638</name>
</gene>
<dbReference type="CDD" id="cd07725">
    <property type="entry name" value="TTHA1429-like_MBL-fold"/>
    <property type="match status" value="1"/>
</dbReference>
<dbReference type="SUPFAM" id="SSF56281">
    <property type="entry name" value="Metallo-hydrolase/oxidoreductase"/>
    <property type="match status" value="1"/>
</dbReference>
<evidence type="ECO:0000313" key="2">
    <source>
        <dbReference type="EMBL" id="SIR15780.1"/>
    </source>
</evidence>
<proteinExistence type="predicted"/>
<organism evidence="2 3">
    <name type="scientific">Haladaptatus litoreus</name>
    <dbReference type="NCBI Taxonomy" id="553468"/>
    <lineage>
        <taxon>Archaea</taxon>
        <taxon>Methanobacteriati</taxon>
        <taxon>Methanobacteriota</taxon>
        <taxon>Stenosarchaea group</taxon>
        <taxon>Halobacteria</taxon>
        <taxon>Halobacteriales</taxon>
        <taxon>Haladaptataceae</taxon>
        <taxon>Haladaptatus</taxon>
    </lineage>
</organism>